<evidence type="ECO:0000313" key="2">
    <source>
        <dbReference type="EMBL" id="KAA6356258.1"/>
    </source>
</evidence>
<accession>A0A5J4TDE5</accession>
<dbReference type="PANTHER" id="PTHR33050:SF7">
    <property type="entry name" value="RIBONUCLEASE H"/>
    <property type="match status" value="1"/>
</dbReference>
<evidence type="ECO:0000259" key="1">
    <source>
        <dbReference type="Pfam" id="PF00078"/>
    </source>
</evidence>
<dbReference type="Gene3D" id="3.30.70.270">
    <property type="match status" value="1"/>
</dbReference>
<protein>
    <recommendedName>
        <fullName evidence="1">Reverse transcriptase domain-containing protein</fullName>
    </recommendedName>
</protein>
<organism evidence="2 3">
    <name type="scientific">Streblomastix strix</name>
    <dbReference type="NCBI Taxonomy" id="222440"/>
    <lineage>
        <taxon>Eukaryota</taxon>
        <taxon>Metamonada</taxon>
        <taxon>Preaxostyla</taxon>
        <taxon>Oxymonadida</taxon>
        <taxon>Streblomastigidae</taxon>
        <taxon>Streblomastix</taxon>
    </lineage>
</organism>
<dbReference type="InterPro" id="IPR052055">
    <property type="entry name" value="Hepadnavirus_pol/RT"/>
</dbReference>
<dbReference type="SUPFAM" id="SSF56672">
    <property type="entry name" value="DNA/RNA polymerases"/>
    <property type="match status" value="1"/>
</dbReference>
<evidence type="ECO:0000313" key="3">
    <source>
        <dbReference type="Proteomes" id="UP000324800"/>
    </source>
</evidence>
<dbReference type="InterPro" id="IPR043502">
    <property type="entry name" value="DNA/RNA_pol_sf"/>
</dbReference>
<dbReference type="EMBL" id="SNRW01033285">
    <property type="protein sequence ID" value="KAA6356258.1"/>
    <property type="molecule type" value="Genomic_DNA"/>
</dbReference>
<dbReference type="PANTHER" id="PTHR33050">
    <property type="entry name" value="REVERSE TRANSCRIPTASE DOMAIN-CONTAINING PROTEIN"/>
    <property type="match status" value="1"/>
</dbReference>
<dbReference type="InterPro" id="IPR000477">
    <property type="entry name" value="RT_dom"/>
</dbReference>
<feature type="non-terminal residue" evidence="2">
    <location>
        <position position="1"/>
    </location>
</feature>
<proteinExistence type="predicted"/>
<sequence>GMNQPSTWGNTQLGFSRPYNQSWTGLEQQSQEATSADVKYAKVSEAELGQQLCASVTAAAVRRKEWGKRACERGAWDRTDGTCWIWWAMRRWIWGKYWILIRKRCFRIDQSIGQMHGRQQTRTDWLWRELEQCRKMEMRMRCWIVCMDDKRNKRLQYERRSFVKCRRWRDQRRDCARGNWKQVAQNLGLLEVKQDNSQITFTDGGCNNRYIDSQQMDFAIQLNLKKAYHHLKVSEDLQRYMGFKFREIAYCYVDLPFGWKRSRLQFFRVMRSTVRSVKKKFYVRVVQQMDDLLIFSQERKQLEYDTIQIIQFMKELG</sequence>
<dbReference type="Gene3D" id="3.10.10.10">
    <property type="entry name" value="HIV Type 1 Reverse Transcriptase, subunit A, domain 1"/>
    <property type="match status" value="1"/>
</dbReference>
<dbReference type="InterPro" id="IPR043128">
    <property type="entry name" value="Rev_trsase/Diguanyl_cyclase"/>
</dbReference>
<name>A0A5J4TDE5_9EUKA</name>
<gene>
    <name evidence="2" type="ORF">EZS28_048215</name>
</gene>
<dbReference type="Proteomes" id="UP000324800">
    <property type="component" value="Unassembled WGS sequence"/>
</dbReference>
<feature type="domain" description="Reverse transcriptase" evidence="1">
    <location>
        <begin position="195"/>
        <end position="317"/>
    </location>
</feature>
<comment type="caution">
    <text evidence="2">The sequence shown here is derived from an EMBL/GenBank/DDBJ whole genome shotgun (WGS) entry which is preliminary data.</text>
</comment>
<dbReference type="Pfam" id="PF00078">
    <property type="entry name" value="RVT_1"/>
    <property type="match status" value="1"/>
</dbReference>
<dbReference type="AlphaFoldDB" id="A0A5J4TDE5"/>
<reference evidence="2 3" key="1">
    <citation type="submission" date="2019-03" db="EMBL/GenBank/DDBJ databases">
        <title>Single cell metagenomics reveals metabolic interactions within the superorganism composed of flagellate Streblomastix strix and complex community of Bacteroidetes bacteria on its surface.</title>
        <authorList>
            <person name="Treitli S.C."/>
            <person name="Kolisko M."/>
            <person name="Husnik F."/>
            <person name="Keeling P."/>
            <person name="Hampl V."/>
        </authorList>
    </citation>
    <scope>NUCLEOTIDE SEQUENCE [LARGE SCALE GENOMIC DNA]</scope>
    <source>
        <strain evidence="2">ST1C</strain>
    </source>
</reference>